<reference evidence="2" key="1">
    <citation type="journal article" date="2020" name="J. Eukaryot. Microbiol.">
        <title>De novo Sequencing, Assembly and Annotation of the Transcriptome for the Free-Living Testate Amoeba Arcella intermedia.</title>
        <authorList>
            <person name="Ribeiro G.M."/>
            <person name="Porfirio-Sousa A.L."/>
            <person name="Maurer-Alcala X.X."/>
            <person name="Katz L.A."/>
            <person name="Lahr D.J.G."/>
        </authorList>
    </citation>
    <scope>NUCLEOTIDE SEQUENCE</scope>
</reference>
<evidence type="ECO:0000256" key="1">
    <source>
        <dbReference type="SAM" id="Phobius"/>
    </source>
</evidence>
<evidence type="ECO:0000313" key="2">
    <source>
        <dbReference type="EMBL" id="NDV40057.1"/>
    </source>
</evidence>
<feature type="transmembrane region" description="Helical" evidence="1">
    <location>
        <begin position="43"/>
        <end position="64"/>
    </location>
</feature>
<keyword evidence="1" id="KW-1133">Transmembrane helix</keyword>
<keyword evidence="1" id="KW-0812">Transmembrane</keyword>
<organism evidence="2">
    <name type="scientific">Arcella intermedia</name>
    <dbReference type="NCBI Taxonomy" id="1963864"/>
    <lineage>
        <taxon>Eukaryota</taxon>
        <taxon>Amoebozoa</taxon>
        <taxon>Tubulinea</taxon>
        <taxon>Elardia</taxon>
        <taxon>Arcellinida</taxon>
        <taxon>Sphaerothecina</taxon>
        <taxon>Arcellidae</taxon>
        <taxon>Arcella</taxon>
    </lineage>
</organism>
<dbReference type="AlphaFoldDB" id="A0A6B2LT15"/>
<dbReference type="EMBL" id="GIBP01011088">
    <property type="protein sequence ID" value="NDV40057.1"/>
    <property type="molecule type" value="Transcribed_RNA"/>
</dbReference>
<protein>
    <submittedName>
        <fullName evidence="2">Uncharacterized protein</fullName>
    </submittedName>
</protein>
<keyword evidence="1" id="KW-0472">Membrane</keyword>
<accession>A0A6B2LT15</accession>
<sequence length="86" mass="9779">MQLMVTVSLLQILGPKVFRYSQRMGNSFRRLVPKGLVMEILMDLGVLLLTRSILLLLIVITLGFRSLRGMDNLFVNLAQKELVMVC</sequence>
<proteinExistence type="predicted"/>
<name>A0A6B2LT15_9EUKA</name>